<dbReference type="PROSITE" id="PS50801">
    <property type="entry name" value="STAS"/>
    <property type="match status" value="1"/>
</dbReference>
<dbReference type="Proteomes" id="UP001595816">
    <property type="component" value="Unassembled WGS sequence"/>
</dbReference>
<dbReference type="PANTHER" id="PTHR33495">
    <property type="entry name" value="ANTI-SIGMA FACTOR ANTAGONIST TM_1081-RELATED-RELATED"/>
    <property type="match status" value="1"/>
</dbReference>
<dbReference type="SUPFAM" id="SSF52091">
    <property type="entry name" value="SpoIIaa-like"/>
    <property type="match status" value="1"/>
</dbReference>
<evidence type="ECO:0000256" key="1">
    <source>
        <dbReference type="ARBA" id="ARBA00009013"/>
    </source>
</evidence>
<keyword evidence="5" id="KW-1185">Reference proteome</keyword>
<dbReference type="PANTHER" id="PTHR33495:SF2">
    <property type="entry name" value="ANTI-SIGMA FACTOR ANTAGONIST TM_1081-RELATED"/>
    <property type="match status" value="1"/>
</dbReference>
<feature type="domain" description="STAS" evidence="3">
    <location>
        <begin position="12"/>
        <end position="112"/>
    </location>
</feature>
<organism evidence="4 5">
    <name type="scientific">Hamadaea flava</name>
    <dbReference type="NCBI Taxonomy" id="1742688"/>
    <lineage>
        <taxon>Bacteria</taxon>
        <taxon>Bacillati</taxon>
        <taxon>Actinomycetota</taxon>
        <taxon>Actinomycetes</taxon>
        <taxon>Micromonosporales</taxon>
        <taxon>Micromonosporaceae</taxon>
        <taxon>Hamadaea</taxon>
    </lineage>
</organism>
<protein>
    <recommendedName>
        <fullName evidence="2">Anti-sigma factor antagonist</fullName>
    </recommendedName>
</protein>
<dbReference type="InterPro" id="IPR036513">
    <property type="entry name" value="STAS_dom_sf"/>
</dbReference>
<dbReference type="InterPro" id="IPR002645">
    <property type="entry name" value="STAS_dom"/>
</dbReference>
<dbReference type="Gene3D" id="3.30.750.24">
    <property type="entry name" value="STAS domain"/>
    <property type="match status" value="1"/>
</dbReference>
<dbReference type="InterPro" id="IPR003658">
    <property type="entry name" value="Anti-sigma_ant"/>
</dbReference>
<proteinExistence type="inferred from homology"/>
<reference evidence="5" key="1">
    <citation type="journal article" date="2019" name="Int. J. Syst. Evol. Microbiol.">
        <title>The Global Catalogue of Microorganisms (GCM) 10K type strain sequencing project: providing services to taxonomists for standard genome sequencing and annotation.</title>
        <authorList>
            <consortium name="The Broad Institute Genomics Platform"/>
            <consortium name="The Broad Institute Genome Sequencing Center for Infectious Disease"/>
            <person name="Wu L."/>
            <person name="Ma J."/>
        </authorList>
    </citation>
    <scope>NUCLEOTIDE SEQUENCE [LARGE SCALE GENOMIC DNA]</scope>
    <source>
        <strain evidence="5">CGMCC 4.7289</strain>
    </source>
</reference>
<dbReference type="RefSeq" id="WP_253752676.1">
    <property type="nucleotide sequence ID" value="NZ_JAMZDZ010000001.1"/>
</dbReference>
<dbReference type="CDD" id="cd07043">
    <property type="entry name" value="STAS_anti-anti-sigma_factors"/>
    <property type="match status" value="1"/>
</dbReference>
<evidence type="ECO:0000259" key="3">
    <source>
        <dbReference type="PROSITE" id="PS50801"/>
    </source>
</evidence>
<gene>
    <name evidence="4" type="ORF">ACFOZ4_19275</name>
</gene>
<accession>A0ABV8LQX7</accession>
<comment type="similarity">
    <text evidence="1 2">Belongs to the anti-sigma-factor antagonist family.</text>
</comment>
<sequence length="126" mass="13273">MSVRIVKRPDLGVTVVEIAGELDIDSAPAFRECLTRVVRDGGARIVVDARGLWFCDSIGLSSLITTQQACTARGGFLRLAGADEALLRLLLIVGLLDYVTAYASVEAAASGDPAARAYAEHARAAL</sequence>
<name>A0ABV8LQX7_9ACTN</name>
<evidence type="ECO:0000313" key="4">
    <source>
        <dbReference type="EMBL" id="MFC4132755.1"/>
    </source>
</evidence>
<comment type="caution">
    <text evidence="4">The sequence shown here is derived from an EMBL/GenBank/DDBJ whole genome shotgun (WGS) entry which is preliminary data.</text>
</comment>
<evidence type="ECO:0000256" key="2">
    <source>
        <dbReference type="RuleBase" id="RU003749"/>
    </source>
</evidence>
<dbReference type="EMBL" id="JBHSAY010000009">
    <property type="protein sequence ID" value="MFC4132755.1"/>
    <property type="molecule type" value="Genomic_DNA"/>
</dbReference>
<dbReference type="NCBIfam" id="TIGR00377">
    <property type="entry name" value="ant_ant_sig"/>
    <property type="match status" value="1"/>
</dbReference>
<dbReference type="Pfam" id="PF01740">
    <property type="entry name" value="STAS"/>
    <property type="match status" value="1"/>
</dbReference>
<evidence type="ECO:0000313" key="5">
    <source>
        <dbReference type="Proteomes" id="UP001595816"/>
    </source>
</evidence>